<evidence type="ECO:0000313" key="3">
    <source>
        <dbReference type="Proteomes" id="UP000215767"/>
    </source>
</evidence>
<dbReference type="OrthoDB" id="8636442at2"/>
<evidence type="ECO:0000256" key="1">
    <source>
        <dbReference type="SAM" id="MobiDB-lite"/>
    </source>
</evidence>
<gene>
    <name evidence="2" type="ORF">CAL28_05705</name>
</gene>
<organism evidence="2 3">
    <name type="scientific">Bordetella genomosp. 11</name>
    <dbReference type="NCBI Taxonomy" id="1416808"/>
    <lineage>
        <taxon>Bacteria</taxon>
        <taxon>Pseudomonadati</taxon>
        <taxon>Pseudomonadota</taxon>
        <taxon>Betaproteobacteria</taxon>
        <taxon>Burkholderiales</taxon>
        <taxon>Alcaligenaceae</taxon>
        <taxon>Bordetella</taxon>
    </lineage>
</organism>
<dbReference type="RefSeq" id="WP_094840373.1">
    <property type="nucleotide sequence ID" value="NZ_NEVS01000001.1"/>
</dbReference>
<comment type="caution">
    <text evidence="2">The sequence shown here is derived from an EMBL/GenBank/DDBJ whole genome shotgun (WGS) entry which is preliminary data.</text>
</comment>
<dbReference type="EMBL" id="NEVS01000001">
    <property type="protein sequence ID" value="OZI67180.1"/>
    <property type="molecule type" value="Genomic_DNA"/>
</dbReference>
<proteinExistence type="predicted"/>
<feature type="region of interest" description="Disordered" evidence="1">
    <location>
        <begin position="1"/>
        <end position="131"/>
    </location>
</feature>
<dbReference type="AlphaFoldDB" id="A0A261V0Y1"/>
<keyword evidence="3" id="KW-1185">Reference proteome</keyword>
<feature type="compositionally biased region" description="Basic and acidic residues" evidence="1">
    <location>
        <begin position="19"/>
        <end position="29"/>
    </location>
</feature>
<reference evidence="3" key="1">
    <citation type="submission" date="2017-05" db="EMBL/GenBank/DDBJ databases">
        <title>Complete and WGS of Bordetella genogroups.</title>
        <authorList>
            <person name="Spilker T."/>
            <person name="Lipuma J."/>
        </authorList>
    </citation>
    <scope>NUCLEOTIDE SEQUENCE [LARGE SCALE GENOMIC DNA]</scope>
    <source>
        <strain evidence="3">AU8856</strain>
    </source>
</reference>
<dbReference type="Proteomes" id="UP000215767">
    <property type="component" value="Unassembled WGS sequence"/>
</dbReference>
<accession>A0A261V0Y1</accession>
<feature type="compositionally biased region" description="Basic and acidic residues" evidence="1">
    <location>
        <begin position="40"/>
        <end position="51"/>
    </location>
</feature>
<protein>
    <submittedName>
        <fullName evidence="2">Uncharacterized protein</fullName>
    </submittedName>
</protein>
<sequence>MTNRHAPRRPAGLSGQEEEALRTLEKGYDPDGGALPDPELPVHDHRDRKPGDGAVDAPDDEAGKSRQTGVARPAGAAGGRREESASRGALGDAEKKGLLPSGSVAAPPMDRPEDTSAGPANLDPDTARRRP</sequence>
<evidence type="ECO:0000313" key="2">
    <source>
        <dbReference type="EMBL" id="OZI67180.1"/>
    </source>
</evidence>
<name>A0A261V0Y1_9BORD</name>